<comment type="caution">
    <text evidence="1">The sequence shown here is derived from an EMBL/GenBank/DDBJ whole genome shotgun (WGS) entry which is preliminary data.</text>
</comment>
<dbReference type="InterPro" id="IPR036412">
    <property type="entry name" value="HAD-like_sf"/>
</dbReference>
<protein>
    <submittedName>
        <fullName evidence="1">Haloacid dehalogenase-like hydrolase</fullName>
    </submittedName>
</protein>
<dbReference type="SUPFAM" id="SSF56784">
    <property type="entry name" value="HAD-like"/>
    <property type="match status" value="1"/>
</dbReference>
<sequence length="264" mass="27654">MTVLADARAARAAGGWLLLWDIDGTLLLRASRAHAEAVWAALLEVHGLDRDALETRTGAGPKGAGMTDGQIARLLLEAAGVDAAEIDAHASRVRARTCELYAPDDLTAHLNPGVDALLAELHEREDVVQTLVTGNFEPVARRKLEAAGIGRWFDATLGGGFGSDHEVRDHLPAIARTRVGAALRDDGAPWPAERTIVIGDTPRDIACARHDGVGVIAVATGPHAVDELADADAVAEDVATLRDVLLARLDAPADRPPTGSPSTA</sequence>
<dbReference type="Proteomes" id="UP001277761">
    <property type="component" value="Unassembled WGS sequence"/>
</dbReference>
<proteinExistence type="predicted"/>
<evidence type="ECO:0000313" key="2">
    <source>
        <dbReference type="Proteomes" id="UP001277761"/>
    </source>
</evidence>
<dbReference type="InterPro" id="IPR050155">
    <property type="entry name" value="HAD-like_hydrolase_sf"/>
</dbReference>
<dbReference type="PANTHER" id="PTHR43434:SF1">
    <property type="entry name" value="PHOSPHOGLYCOLATE PHOSPHATASE"/>
    <property type="match status" value="1"/>
</dbReference>
<dbReference type="EMBL" id="JAXAVX010000004">
    <property type="protein sequence ID" value="MDX8151931.1"/>
    <property type="molecule type" value="Genomic_DNA"/>
</dbReference>
<keyword evidence="2" id="KW-1185">Reference proteome</keyword>
<dbReference type="InterPro" id="IPR023198">
    <property type="entry name" value="PGP-like_dom2"/>
</dbReference>
<dbReference type="Gene3D" id="3.40.50.1000">
    <property type="entry name" value="HAD superfamily/HAD-like"/>
    <property type="match status" value="1"/>
</dbReference>
<accession>A0ABU4VJB7</accession>
<gene>
    <name evidence="1" type="ORF">SK069_10035</name>
</gene>
<reference evidence="1 2" key="1">
    <citation type="submission" date="2023-11" db="EMBL/GenBank/DDBJ databases">
        <authorList>
            <person name="Xu M."/>
            <person name="Jiang T."/>
        </authorList>
    </citation>
    <scope>NUCLEOTIDE SEQUENCE [LARGE SCALE GENOMIC DNA]</scope>
    <source>
        <strain evidence="1 2">SD</strain>
    </source>
</reference>
<dbReference type="Gene3D" id="1.10.150.240">
    <property type="entry name" value="Putative phosphatase, domain 2"/>
    <property type="match status" value="1"/>
</dbReference>
<evidence type="ECO:0000313" key="1">
    <source>
        <dbReference type="EMBL" id="MDX8151931.1"/>
    </source>
</evidence>
<dbReference type="PANTHER" id="PTHR43434">
    <property type="entry name" value="PHOSPHOGLYCOLATE PHOSPHATASE"/>
    <property type="match status" value="1"/>
</dbReference>
<name>A0ABU4VJB7_9ACTN</name>
<dbReference type="RefSeq" id="WP_319954086.1">
    <property type="nucleotide sequence ID" value="NZ_JAXAVX010000004.1"/>
</dbReference>
<dbReference type="Pfam" id="PF12710">
    <property type="entry name" value="HAD"/>
    <property type="match status" value="1"/>
</dbReference>
<organism evidence="1 2">
    <name type="scientific">Patulibacter brassicae</name>
    <dbReference type="NCBI Taxonomy" id="1705717"/>
    <lineage>
        <taxon>Bacteria</taxon>
        <taxon>Bacillati</taxon>
        <taxon>Actinomycetota</taxon>
        <taxon>Thermoleophilia</taxon>
        <taxon>Solirubrobacterales</taxon>
        <taxon>Patulibacteraceae</taxon>
        <taxon>Patulibacter</taxon>
    </lineage>
</organism>
<dbReference type="InterPro" id="IPR023214">
    <property type="entry name" value="HAD_sf"/>
</dbReference>